<dbReference type="HAMAP" id="MF_00360">
    <property type="entry name" value="Ribosomal_bS6"/>
    <property type="match status" value="1"/>
</dbReference>
<comment type="caution">
    <text evidence="4">The sequence shown here is derived from an EMBL/GenBank/DDBJ whole genome shotgun (WGS) entry which is preliminary data.</text>
</comment>
<dbReference type="PANTHER" id="PTHR21011">
    <property type="entry name" value="MITOCHONDRIAL 28S RIBOSOMAL PROTEIN S6"/>
    <property type="match status" value="1"/>
</dbReference>
<evidence type="ECO:0000313" key="5">
    <source>
        <dbReference type="Proteomes" id="UP000324143"/>
    </source>
</evidence>
<organism evidence="4 5">
    <name type="scientific">Candidatus Mcinerneyibacterium aminivorans</name>
    <dbReference type="NCBI Taxonomy" id="2703815"/>
    <lineage>
        <taxon>Bacteria</taxon>
        <taxon>Candidatus Macinerneyibacteriota</taxon>
        <taxon>Candidatus Mcinerneyibacteria</taxon>
        <taxon>Candidatus Mcinerneyibacteriales</taxon>
        <taxon>Candidatus Mcinerneyibacteriaceae</taxon>
        <taxon>Candidatus Mcinerneyibacterium</taxon>
    </lineage>
</organism>
<gene>
    <name evidence="3 4" type="primary">rpsF</name>
    <name evidence="4" type="ORF">FXF47_00780</name>
</gene>
<keyword evidence="3" id="KW-0694">RNA-binding</keyword>
<dbReference type="Gene3D" id="3.30.70.60">
    <property type="match status" value="1"/>
</dbReference>
<evidence type="ECO:0000256" key="2">
    <source>
        <dbReference type="ARBA" id="ARBA00035294"/>
    </source>
</evidence>
<evidence type="ECO:0000256" key="3">
    <source>
        <dbReference type="HAMAP-Rule" id="MF_00360"/>
    </source>
</evidence>
<evidence type="ECO:0000313" key="4">
    <source>
        <dbReference type="EMBL" id="TYB32150.1"/>
    </source>
</evidence>
<dbReference type="GO" id="GO:1990904">
    <property type="term" value="C:ribonucleoprotein complex"/>
    <property type="evidence" value="ECO:0007669"/>
    <property type="project" value="UniProtKB-KW"/>
</dbReference>
<accession>A0A5D0ML34</accession>
<dbReference type="InterPro" id="IPR014717">
    <property type="entry name" value="Transl_elong_EF1B/ribsomal_bS6"/>
</dbReference>
<dbReference type="InterPro" id="IPR000529">
    <property type="entry name" value="Ribosomal_bS6"/>
</dbReference>
<dbReference type="EMBL" id="VSIX01000004">
    <property type="protein sequence ID" value="TYB32150.1"/>
    <property type="molecule type" value="Genomic_DNA"/>
</dbReference>
<comment type="similarity">
    <text evidence="1 3">Belongs to the bacterial ribosomal protein bS6 family.</text>
</comment>
<dbReference type="AlphaFoldDB" id="A0A5D0ML34"/>
<dbReference type="Proteomes" id="UP000324143">
    <property type="component" value="Unassembled WGS sequence"/>
</dbReference>
<dbReference type="GO" id="GO:0006412">
    <property type="term" value="P:translation"/>
    <property type="evidence" value="ECO:0007669"/>
    <property type="project" value="UniProtKB-UniRule"/>
</dbReference>
<dbReference type="InterPro" id="IPR020814">
    <property type="entry name" value="Ribosomal_S6_plastid/chlpt"/>
</dbReference>
<proteinExistence type="inferred from homology"/>
<sequence length="94" mass="11086">MRKYETVFLKRPALDSEKRESIIEKIKDIITENGGEILETDDWGKKTLAYEIENETEAYYYLIEFSGDNKVLKGLRQYYNISVDIIRNMIVKKG</sequence>
<keyword evidence="5" id="KW-1185">Reference proteome</keyword>
<name>A0A5D0ML34_9BACT</name>
<evidence type="ECO:0000256" key="1">
    <source>
        <dbReference type="ARBA" id="ARBA00009512"/>
    </source>
</evidence>
<dbReference type="GO" id="GO:0005737">
    <property type="term" value="C:cytoplasm"/>
    <property type="evidence" value="ECO:0007669"/>
    <property type="project" value="UniProtKB-ARBA"/>
</dbReference>
<reference evidence="4" key="1">
    <citation type="submission" date="2019-08" db="EMBL/GenBank/DDBJ databases">
        <title>Genomic characterization of a novel candidate phylum (ARYD3) from a high temperature, high salinity tertiary oil reservoir in north central Oklahoma, USA.</title>
        <authorList>
            <person name="Youssef N.H."/>
            <person name="Yadav A."/>
            <person name="Elshahed M.S."/>
        </authorList>
    </citation>
    <scope>NUCLEOTIDE SEQUENCE [LARGE SCALE GENOMIC DNA]</scope>
    <source>
        <strain evidence="4">ARYD3</strain>
    </source>
</reference>
<protein>
    <recommendedName>
        <fullName evidence="2 3">Small ribosomal subunit protein bS6</fullName>
    </recommendedName>
</protein>
<dbReference type="GO" id="GO:0005840">
    <property type="term" value="C:ribosome"/>
    <property type="evidence" value="ECO:0007669"/>
    <property type="project" value="UniProtKB-KW"/>
</dbReference>
<dbReference type="GO" id="GO:0003735">
    <property type="term" value="F:structural constituent of ribosome"/>
    <property type="evidence" value="ECO:0007669"/>
    <property type="project" value="InterPro"/>
</dbReference>
<dbReference type="NCBIfam" id="TIGR00166">
    <property type="entry name" value="S6"/>
    <property type="match status" value="1"/>
</dbReference>
<dbReference type="CDD" id="cd00473">
    <property type="entry name" value="bS6"/>
    <property type="match status" value="1"/>
</dbReference>
<dbReference type="SUPFAM" id="SSF54995">
    <property type="entry name" value="Ribosomal protein S6"/>
    <property type="match status" value="1"/>
</dbReference>
<dbReference type="PANTHER" id="PTHR21011:SF1">
    <property type="entry name" value="SMALL RIBOSOMAL SUBUNIT PROTEIN BS6M"/>
    <property type="match status" value="1"/>
</dbReference>
<dbReference type="GO" id="GO:0070181">
    <property type="term" value="F:small ribosomal subunit rRNA binding"/>
    <property type="evidence" value="ECO:0007669"/>
    <property type="project" value="TreeGrafter"/>
</dbReference>
<keyword evidence="3 4" id="KW-0689">Ribosomal protein</keyword>
<dbReference type="Pfam" id="PF01250">
    <property type="entry name" value="Ribosomal_S6"/>
    <property type="match status" value="1"/>
</dbReference>
<keyword evidence="3" id="KW-0699">rRNA-binding</keyword>
<dbReference type="InterPro" id="IPR035980">
    <property type="entry name" value="Ribosomal_bS6_sf"/>
</dbReference>
<keyword evidence="3" id="KW-0687">Ribonucleoprotein</keyword>
<comment type="function">
    <text evidence="3">Binds together with bS18 to 16S ribosomal RNA.</text>
</comment>